<evidence type="ECO:0000259" key="2">
    <source>
        <dbReference type="Pfam" id="PF17844"/>
    </source>
</evidence>
<protein>
    <recommendedName>
        <fullName evidence="2">Bacterial SCP orthologue domain-containing protein</fullName>
    </recommendedName>
</protein>
<dbReference type="Pfam" id="PF17844">
    <property type="entry name" value="SCP_3"/>
    <property type="match status" value="1"/>
</dbReference>
<accession>A0ABS4YPE1</accession>
<feature type="domain" description="Bacterial SCP orthologue" evidence="2">
    <location>
        <begin position="26"/>
        <end position="117"/>
    </location>
</feature>
<feature type="region of interest" description="Disordered" evidence="1">
    <location>
        <begin position="106"/>
        <end position="160"/>
    </location>
</feature>
<dbReference type="SUPFAM" id="SSF55718">
    <property type="entry name" value="SCP-like"/>
    <property type="match status" value="1"/>
</dbReference>
<reference evidence="3 4" key="1">
    <citation type="submission" date="2021-03" db="EMBL/GenBank/DDBJ databases">
        <title>Sequencing the genomes of 1000 actinobacteria strains.</title>
        <authorList>
            <person name="Klenk H.-P."/>
        </authorList>
    </citation>
    <scope>NUCLEOTIDE SEQUENCE [LARGE SCALE GENOMIC DNA]</scope>
    <source>
        <strain evidence="3 4">DSM 14564</strain>
    </source>
</reference>
<feature type="compositionally biased region" description="Basic and acidic residues" evidence="1">
    <location>
        <begin position="150"/>
        <end position="160"/>
    </location>
</feature>
<dbReference type="RefSeq" id="WP_342591832.1">
    <property type="nucleotide sequence ID" value="NZ_BAAAJV010000008.1"/>
</dbReference>
<evidence type="ECO:0000313" key="4">
    <source>
        <dbReference type="Proteomes" id="UP000698222"/>
    </source>
</evidence>
<dbReference type="Proteomes" id="UP000698222">
    <property type="component" value="Unassembled WGS sequence"/>
</dbReference>
<name>A0ABS4YPE1_9MICO</name>
<dbReference type="EMBL" id="JAGIOC010000001">
    <property type="protein sequence ID" value="MBP2410648.1"/>
    <property type="molecule type" value="Genomic_DNA"/>
</dbReference>
<dbReference type="Gene3D" id="3.30.1050.40">
    <property type="match status" value="1"/>
</dbReference>
<dbReference type="InterPro" id="IPR036527">
    <property type="entry name" value="SCP2_sterol-bd_dom_sf"/>
</dbReference>
<proteinExistence type="predicted"/>
<evidence type="ECO:0000313" key="3">
    <source>
        <dbReference type="EMBL" id="MBP2410648.1"/>
    </source>
</evidence>
<evidence type="ECO:0000256" key="1">
    <source>
        <dbReference type="SAM" id="MobiDB-lite"/>
    </source>
</evidence>
<keyword evidence="4" id="KW-1185">Reference proteome</keyword>
<organism evidence="3 4">
    <name type="scientific">Brachybacterium fresconis</name>
    <dbReference type="NCBI Taxonomy" id="173363"/>
    <lineage>
        <taxon>Bacteria</taxon>
        <taxon>Bacillati</taxon>
        <taxon>Actinomycetota</taxon>
        <taxon>Actinomycetes</taxon>
        <taxon>Micrococcales</taxon>
        <taxon>Dermabacteraceae</taxon>
        <taxon>Brachybacterium</taxon>
    </lineage>
</organism>
<comment type="caution">
    <text evidence="3">The sequence shown here is derived from an EMBL/GenBank/DDBJ whole genome shotgun (WGS) entry which is preliminary data.</text>
</comment>
<gene>
    <name evidence="3" type="ORF">JOF44_003551</name>
</gene>
<sequence length="160" mass="17320">MTRRTDPDAGRSALARWACDPEAARRAVLAPAVRHTLETFAEEHPGGAVELRVPPYAAVQAIAGTRHTRGTPPAVVETDAATWLELVTGDLPWADAVAAGRVRASGERSDLAEHLPLPGARRIVRTAREQREQAAPPVREQTAPPSRGKQPTDHEPQEDR</sequence>
<dbReference type="InterPro" id="IPR041629">
    <property type="entry name" value="SCP_3"/>
</dbReference>